<reference evidence="2 3" key="1">
    <citation type="submission" date="2019-09" db="EMBL/GenBank/DDBJ databases">
        <authorList>
            <person name="Cao W.R."/>
        </authorList>
    </citation>
    <scope>NUCLEOTIDE SEQUENCE [LARGE SCALE GENOMIC DNA]</scope>
    <source>
        <strain evidence="3">a4</strain>
    </source>
</reference>
<accession>A0A7J5AN49</accession>
<feature type="domain" description="DinB-like" evidence="1">
    <location>
        <begin position="11"/>
        <end position="140"/>
    </location>
</feature>
<name>A0A7J5AN49_9FLAO</name>
<dbReference type="InterPro" id="IPR024775">
    <property type="entry name" value="DinB-like"/>
</dbReference>
<dbReference type="Gene3D" id="1.20.120.450">
    <property type="entry name" value="dinb family like domain"/>
    <property type="match status" value="1"/>
</dbReference>
<dbReference type="EMBL" id="WAAU01000011">
    <property type="protein sequence ID" value="KAB1158940.1"/>
    <property type="molecule type" value="Genomic_DNA"/>
</dbReference>
<protein>
    <submittedName>
        <fullName evidence="2">DinB family protein</fullName>
    </submittedName>
</protein>
<dbReference type="Pfam" id="PF12867">
    <property type="entry name" value="DinB_2"/>
    <property type="match status" value="1"/>
</dbReference>
<organism evidence="2 3">
    <name type="scientific">Tenacibaculum aiptasiae</name>
    <dbReference type="NCBI Taxonomy" id="426481"/>
    <lineage>
        <taxon>Bacteria</taxon>
        <taxon>Pseudomonadati</taxon>
        <taxon>Bacteroidota</taxon>
        <taxon>Flavobacteriia</taxon>
        <taxon>Flavobacteriales</taxon>
        <taxon>Flavobacteriaceae</taxon>
        <taxon>Tenacibaculum</taxon>
    </lineage>
</organism>
<evidence type="ECO:0000259" key="1">
    <source>
        <dbReference type="Pfam" id="PF12867"/>
    </source>
</evidence>
<dbReference type="RefSeq" id="WP_150899421.1">
    <property type="nucleotide sequence ID" value="NZ_WAAU01000011.1"/>
</dbReference>
<dbReference type="Proteomes" id="UP000467305">
    <property type="component" value="Unassembled WGS sequence"/>
</dbReference>
<dbReference type="AlphaFoldDB" id="A0A7J5AN49"/>
<sequence length="156" mass="18532">MNSINILLLNFKETRRRSINVWKGIPSEYLHWKPDAKAMSCIEMIRHVLEGEHLFHTIIKNRGNLGDYTSPWKDLAFIDVDHEVQFAESYKTELYTMIEQLSVNDLKDIVIHREEVNQVKELGDYLNRMVYHEAVHTGQLLSYLRTLHIKRPQVWD</sequence>
<evidence type="ECO:0000313" key="3">
    <source>
        <dbReference type="Proteomes" id="UP000467305"/>
    </source>
</evidence>
<comment type="caution">
    <text evidence="2">The sequence shown here is derived from an EMBL/GenBank/DDBJ whole genome shotgun (WGS) entry which is preliminary data.</text>
</comment>
<dbReference type="SUPFAM" id="SSF109854">
    <property type="entry name" value="DinB/YfiT-like putative metalloenzymes"/>
    <property type="match status" value="1"/>
</dbReference>
<gene>
    <name evidence="2" type="ORF">F7018_07495</name>
</gene>
<evidence type="ECO:0000313" key="2">
    <source>
        <dbReference type="EMBL" id="KAB1158940.1"/>
    </source>
</evidence>
<proteinExistence type="predicted"/>
<dbReference type="InterPro" id="IPR034660">
    <property type="entry name" value="DinB/YfiT-like"/>
</dbReference>
<keyword evidence="3" id="KW-1185">Reference proteome</keyword>
<dbReference type="OrthoDB" id="119432at2"/>